<reference evidence="2" key="1">
    <citation type="journal article" date="2019" name="Int. J. Syst. Evol. Microbiol.">
        <title>The Global Catalogue of Microorganisms (GCM) 10K type strain sequencing project: providing services to taxonomists for standard genome sequencing and annotation.</title>
        <authorList>
            <consortium name="The Broad Institute Genomics Platform"/>
            <consortium name="The Broad Institute Genome Sequencing Center for Infectious Disease"/>
            <person name="Wu L."/>
            <person name="Ma J."/>
        </authorList>
    </citation>
    <scope>NUCLEOTIDE SEQUENCE [LARGE SCALE GENOMIC DNA]</scope>
    <source>
        <strain evidence="2">JCM 17983</strain>
    </source>
</reference>
<comment type="caution">
    <text evidence="1">The sequence shown here is derived from an EMBL/GenBank/DDBJ whole genome shotgun (WGS) entry which is preliminary data.</text>
</comment>
<protein>
    <recommendedName>
        <fullName evidence="3">Glycosyltransferase involved in cell wall biosynthesis</fullName>
    </recommendedName>
</protein>
<organism evidence="1 2">
    <name type="scientific">Actinomycetospora straminea</name>
    <dbReference type="NCBI Taxonomy" id="663607"/>
    <lineage>
        <taxon>Bacteria</taxon>
        <taxon>Bacillati</taxon>
        <taxon>Actinomycetota</taxon>
        <taxon>Actinomycetes</taxon>
        <taxon>Pseudonocardiales</taxon>
        <taxon>Pseudonocardiaceae</taxon>
        <taxon>Actinomycetospora</taxon>
    </lineage>
</organism>
<dbReference type="PANTHER" id="PTHR12526:SF600">
    <property type="entry name" value="GLYCOSYL TRANSFERASE GROUP 1"/>
    <property type="match status" value="1"/>
</dbReference>
<sequence>MRFLALTKRHIESRQSGYDLRVANLCAHLPGEVHLVVAPFLRPGEARPGLPLDGVFDSVEELAPLRAEPAHPRRHFRLSNERFLQLSRPQAFAAARARLLEVIAEREITHVVVFGGEIAELAADLDLPQRPRVLLDVCDSTALTADRARTSASPLQHVKECLDVARKRRTETKLVDGFDLVATISDADSRAVEGRHPAGTVVTVPNGLDETYVRPLPAGGTRRGVVFWGNLGFGPNRDALRFFVDRVYLPRLRDHGVELCVIGADAPPWLTELAAREPGVRLTGYVEDLAATVTEYPIMINPMCSGSGLKNKVLEAFGLGLAVVSTPLGVEALPQARDGQHLACAQDGEDFAATVLALLDDDLRREQLRGAAHALVQEHYRWEAVGRVWRRMVVLGPGVPPAPRRAGWPTTAGQRRLVLD</sequence>
<keyword evidence="2" id="KW-1185">Reference proteome</keyword>
<proteinExistence type="predicted"/>
<dbReference type="Pfam" id="PF13692">
    <property type="entry name" value="Glyco_trans_1_4"/>
    <property type="match status" value="1"/>
</dbReference>
<dbReference type="Gene3D" id="3.40.50.2000">
    <property type="entry name" value="Glycogen Phosphorylase B"/>
    <property type="match status" value="2"/>
</dbReference>
<dbReference type="EMBL" id="BAABHQ010000002">
    <property type="protein sequence ID" value="GAA4865103.1"/>
    <property type="molecule type" value="Genomic_DNA"/>
</dbReference>
<dbReference type="PANTHER" id="PTHR12526">
    <property type="entry name" value="GLYCOSYLTRANSFERASE"/>
    <property type="match status" value="1"/>
</dbReference>
<evidence type="ECO:0008006" key="3">
    <source>
        <dbReference type="Google" id="ProtNLM"/>
    </source>
</evidence>
<accession>A0ABP9E5V4</accession>
<name>A0ABP9E5V4_9PSEU</name>
<dbReference type="SUPFAM" id="SSF53756">
    <property type="entry name" value="UDP-Glycosyltransferase/glycogen phosphorylase"/>
    <property type="match status" value="1"/>
</dbReference>
<gene>
    <name evidence="1" type="ORF">GCM10023203_11390</name>
</gene>
<dbReference type="RefSeq" id="WP_274229752.1">
    <property type="nucleotide sequence ID" value="NZ_BAABHQ010000002.1"/>
</dbReference>
<evidence type="ECO:0000313" key="1">
    <source>
        <dbReference type="EMBL" id="GAA4865103.1"/>
    </source>
</evidence>
<dbReference type="Proteomes" id="UP001500457">
    <property type="component" value="Unassembled WGS sequence"/>
</dbReference>
<evidence type="ECO:0000313" key="2">
    <source>
        <dbReference type="Proteomes" id="UP001500457"/>
    </source>
</evidence>